<dbReference type="EMBL" id="BPVZ01000060">
    <property type="protein sequence ID" value="GKV22432.1"/>
    <property type="molecule type" value="Genomic_DNA"/>
</dbReference>
<dbReference type="PANTHER" id="PTHR46667">
    <property type="entry name" value="OS05G0182700 PROTEIN"/>
    <property type="match status" value="1"/>
</dbReference>
<evidence type="ECO:0000313" key="4">
    <source>
        <dbReference type="Proteomes" id="UP001054252"/>
    </source>
</evidence>
<feature type="domain" description="DUF1664" evidence="2">
    <location>
        <begin position="49"/>
        <end position="172"/>
    </location>
</feature>
<name>A0AAV5KCU5_9ROSI</name>
<organism evidence="3 4">
    <name type="scientific">Rubroshorea leprosula</name>
    <dbReference type="NCBI Taxonomy" id="152421"/>
    <lineage>
        <taxon>Eukaryota</taxon>
        <taxon>Viridiplantae</taxon>
        <taxon>Streptophyta</taxon>
        <taxon>Embryophyta</taxon>
        <taxon>Tracheophyta</taxon>
        <taxon>Spermatophyta</taxon>
        <taxon>Magnoliopsida</taxon>
        <taxon>eudicotyledons</taxon>
        <taxon>Gunneridae</taxon>
        <taxon>Pentapetalae</taxon>
        <taxon>rosids</taxon>
        <taxon>malvids</taxon>
        <taxon>Malvales</taxon>
        <taxon>Dipterocarpaceae</taxon>
        <taxon>Rubroshorea</taxon>
    </lineage>
</organism>
<evidence type="ECO:0000259" key="2">
    <source>
        <dbReference type="Pfam" id="PF07889"/>
    </source>
</evidence>
<protein>
    <recommendedName>
        <fullName evidence="2">DUF1664 domain-containing protein</fullName>
    </recommendedName>
</protein>
<dbReference type="Pfam" id="PF07889">
    <property type="entry name" value="DUF1664"/>
    <property type="match status" value="1"/>
</dbReference>
<dbReference type="InterPro" id="IPR012458">
    <property type="entry name" value="DUF1664"/>
</dbReference>
<dbReference type="Proteomes" id="UP001054252">
    <property type="component" value="Unassembled WGS sequence"/>
</dbReference>
<comment type="caution">
    <text evidence="3">The sequence shown here is derived from an EMBL/GenBank/DDBJ whole genome shotgun (WGS) entry which is preliminary data.</text>
</comment>
<keyword evidence="4" id="KW-1185">Reference proteome</keyword>
<sequence>MIKGLEKPGEQSDDYADAMAAQVRRLAMEVRQLASSRQITVLNGGDSGGKLTSYIAPAAAVGVLGYGYMWWKGISYKDLLWVTKRNMAAAVENLTKHLESVSDALSAAKKHLTQRIQNLDDKMETQKEISRNIQARVEATNNTLCDAKYHLDELHDLLFGLDGRMDIMEKKQDFANRGVNFLVQMFGGKSIQMPDDLQEQLRLVGNSRNLLKHSGTPSVKGLKDIVDTLSESITDSGADAVAHDGIDSLDKRQNSLRRFELLAYFSHPKS</sequence>
<evidence type="ECO:0000313" key="3">
    <source>
        <dbReference type="EMBL" id="GKV22432.1"/>
    </source>
</evidence>
<evidence type="ECO:0000256" key="1">
    <source>
        <dbReference type="SAM" id="Coils"/>
    </source>
</evidence>
<proteinExistence type="predicted"/>
<gene>
    <name evidence="3" type="ORF">SLEP1_g32306</name>
</gene>
<reference evidence="3 4" key="1">
    <citation type="journal article" date="2021" name="Commun. Biol.">
        <title>The genome of Shorea leprosula (Dipterocarpaceae) highlights the ecological relevance of drought in aseasonal tropical rainforests.</title>
        <authorList>
            <person name="Ng K.K.S."/>
            <person name="Kobayashi M.J."/>
            <person name="Fawcett J.A."/>
            <person name="Hatakeyama M."/>
            <person name="Paape T."/>
            <person name="Ng C.H."/>
            <person name="Ang C.C."/>
            <person name="Tnah L.H."/>
            <person name="Lee C.T."/>
            <person name="Nishiyama T."/>
            <person name="Sese J."/>
            <person name="O'Brien M.J."/>
            <person name="Copetti D."/>
            <person name="Mohd Noor M.I."/>
            <person name="Ong R.C."/>
            <person name="Putra M."/>
            <person name="Sireger I.Z."/>
            <person name="Indrioko S."/>
            <person name="Kosugi Y."/>
            <person name="Izuno A."/>
            <person name="Isagi Y."/>
            <person name="Lee S.L."/>
            <person name="Shimizu K.K."/>
        </authorList>
    </citation>
    <scope>NUCLEOTIDE SEQUENCE [LARGE SCALE GENOMIC DNA]</scope>
    <source>
        <strain evidence="3">214</strain>
    </source>
</reference>
<feature type="coiled-coil region" evidence="1">
    <location>
        <begin position="102"/>
        <end position="136"/>
    </location>
</feature>
<accession>A0AAV5KCU5</accession>
<dbReference type="PANTHER" id="PTHR46667:SF6">
    <property type="entry name" value="OS01G0185100 PROTEIN"/>
    <property type="match status" value="1"/>
</dbReference>
<dbReference type="AlphaFoldDB" id="A0AAV5KCU5"/>
<keyword evidence="1" id="KW-0175">Coiled coil</keyword>